<protein>
    <submittedName>
        <fullName evidence="4">ABC transporter substrate-binding protein</fullName>
    </submittedName>
</protein>
<name>A0A2V5ISV7_9MICC</name>
<evidence type="ECO:0000313" key="5">
    <source>
        <dbReference type="Proteomes" id="UP000247980"/>
    </source>
</evidence>
<dbReference type="SUPFAM" id="SSF53850">
    <property type="entry name" value="Periplasmic binding protein-like II"/>
    <property type="match status" value="1"/>
</dbReference>
<feature type="domain" description="Solute-binding protein family 3/N-terminal" evidence="3">
    <location>
        <begin position="41"/>
        <end position="159"/>
    </location>
</feature>
<dbReference type="OrthoDB" id="6150901at2"/>
<gene>
    <name evidence="4" type="ORF">CVS30_16375</name>
</gene>
<evidence type="ECO:0000259" key="3">
    <source>
        <dbReference type="Pfam" id="PF00497"/>
    </source>
</evidence>
<evidence type="ECO:0000256" key="1">
    <source>
        <dbReference type="ARBA" id="ARBA00022729"/>
    </source>
</evidence>
<evidence type="ECO:0000313" key="4">
    <source>
        <dbReference type="EMBL" id="PYI37304.1"/>
    </source>
</evidence>
<dbReference type="EMBL" id="QJVC01000025">
    <property type="protein sequence ID" value="PYI37304.1"/>
    <property type="molecule type" value="Genomic_DNA"/>
</dbReference>
<feature type="signal peptide" evidence="2">
    <location>
        <begin position="1"/>
        <end position="22"/>
    </location>
</feature>
<dbReference type="PANTHER" id="PTHR35936">
    <property type="entry name" value="MEMBRANE-BOUND LYTIC MUREIN TRANSGLYCOSYLASE F"/>
    <property type="match status" value="1"/>
</dbReference>
<evidence type="ECO:0000256" key="2">
    <source>
        <dbReference type="SAM" id="SignalP"/>
    </source>
</evidence>
<proteinExistence type="predicted"/>
<keyword evidence="1 2" id="KW-0732">Signal</keyword>
<feature type="chain" id="PRO_5015956250" evidence="2">
    <location>
        <begin position="23"/>
        <end position="160"/>
    </location>
</feature>
<dbReference type="InterPro" id="IPR001638">
    <property type="entry name" value="Solute-binding_3/MltF_N"/>
</dbReference>
<dbReference type="Proteomes" id="UP000247980">
    <property type="component" value="Unassembled WGS sequence"/>
</dbReference>
<dbReference type="Gene3D" id="3.40.190.10">
    <property type="entry name" value="Periplasmic binding protein-like II"/>
    <property type="match status" value="1"/>
</dbReference>
<dbReference type="AlphaFoldDB" id="A0A2V5ISV7"/>
<accession>A0A2V5ISV7</accession>
<keyword evidence="5" id="KW-1185">Reference proteome</keyword>
<reference evidence="4 5" key="1">
    <citation type="submission" date="2018-05" db="EMBL/GenBank/DDBJ databases">
        <title>Genetic diversity of glacier-inhabiting Cryobacterium bacteria in China and description of Cryobacterium mengkeensis sp. nov. and Arthrobacter glacialis sp. nov.</title>
        <authorList>
            <person name="Liu Q."/>
            <person name="Xin Y.-H."/>
        </authorList>
    </citation>
    <scope>NUCLEOTIDE SEQUENCE [LARGE SCALE GENOMIC DNA]</scope>
    <source>
        <strain evidence="4 5">B7</strain>
    </source>
</reference>
<sequence>MTKSLKSLALLIVVLAMLTAFGNAIPVDPHGSLDRIRHGELRVGVSQNEPWVQLHDDGDPTGTEVDLVIEFAKSLGSEVHWISGSEEALMESMNQGEIDLIASGLTSKTPWTDKAAITRPYREWDNTWGETEKHVLAVPMGENALLSELEAFLDRSRADE</sequence>
<organism evidence="4 5">
    <name type="scientific">Arthrobacter psychrolactophilus</name>
    <dbReference type="NCBI Taxonomy" id="92442"/>
    <lineage>
        <taxon>Bacteria</taxon>
        <taxon>Bacillati</taxon>
        <taxon>Actinomycetota</taxon>
        <taxon>Actinomycetes</taxon>
        <taxon>Micrococcales</taxon>
        <taxon>Micrococcaceae</taxon>
        <taxon>Arthrobacter</taxon>
    </lineage>
</organism>
<comment type="caution">
    <text evidence="4">The sequence shown here is derived from an EMBL/GenBank/DDBJ whole genome shotgun (WGS) entry which is preliminary data.</text>
</comment>
<dbReference type="Pfam" id="PF00497">
    <property type="entry name" value="SBP_bac_3"/>
    <property type="match status" value="1"/>
</dbReference>